<organism evidence="1 2">
    <name type="scientific">Romanomermis culicivorax</name>
    <name type="common">Nematode worm</name>
    <dbReference type="NCBI Taxonomy" id="13658"/>
    <lineage>
        <taxon>Eukaryota</taxon>
        <taxon>Metazoa</taxon>
        <taxon>Ecdysozoa</taxon>
        <taxon>Nematoda</taxon>
        <taxon>Enoplea</taxon>
        <taxon>Dorylaimia</taxon>
        <taxon>Mermithida</taxon>
        <taxon>Mermithoidea</taxon>
        <taxon>Mermithidae</taxon>
        <taxon>Romanomermis</taxon>
    </lineage>
</organism>
<reference evidence="2" key="1">
    <citation type="submission" date="2022-11" db="UniProtKB">
        <authorList>
            <consortium name="WormBaseParasite"/>
        </authorList>
    </citation>
    <scope>IDENTIFICATION</scope>
</reference>
<sequence length="84" mass="9225">MAGKIVGLSSLRKCLCQQPEDWSSLFVRFSWEHSAVNAQGFAYACKTINGVQQCTSNGGSGEDSVCLKKVVIHCVLLTYLLLRE</sequence>
<proteinExistence type="predicted"/>
<keyword evidence="1" id="KW-1185">Reference proteome</keyword>
<dbReference type="AlphaFoldDB" id="A0A915JED3"/>
<dbReference type="Proteomes" id="UP000887565">
    <property type="component" value="Unplaced"/>
</dbReference>
<evidence type="ECO:0000313" key="2">
    <source>
        <dbReference type="WBParaSite" id="nRc.2.0.1.t23941-RA"/>
    </source>
</evidence>
<dbReference type="WBParaSite" id="nRc.2.0.1.t23941-RA">
    <property type="protein sequence ID" value="nRc.2.0.1.t23941-RA"/>
    <property type="gene ID" value="nRc.2.0.1.g23941"/>
</dbReference>
<name>A0A915JED3_ROMCU</name>
<protein>
    <submittedName>
        <fullName evidence="2">Uncharacterized protein</fullName>
    </submittedName>
</protein>
<evidence type="ECO:0000313" key="1">
    <source>
        <dbReference type="Proteomes" id="UP000887565"/>
    </source>
</evidence>
<accession>A0A915JED3</accession>